<dbReference type="Pfam" id="PF01902">
    <property type="entry name" value="Diphthami_syn_2"/>
    <property type="match status" value="1"/>
</dbReference>
<dbReference type="VEuPathDB" id="FungiDB:ATEG_05309"/>
<feature type="domain" description="Diphthamide synthase" evidence="7">
    <location>
        <begin position="142"/>
        <end position="294"/>
    </location>
</feature>
<dbReference type="SUPFAM" id="SSF55298">
    <property type="entry name" value="YjgF-like"/>
    <property type="match status" value="2"/>
</dbReference>
<feature type="compositionally biased region" description="Pro residues" evidence="6">
    <location>
        <begin position="41"/>
        <end position="53"/>
    </location>
</feature>
<dbReference type="Gene3D" id="3.30.1330.40">
    <property type="entry name" value="RutC-like"/>
    <property type="match status" value="2"/>
</dbReference>
<evidence type="ECO:0000256" key="1">
    <source>
        <dbReference type="ARBA" id="ARBA00012089"/>
    </source>
</evidence>
<evidence type="ECO:0000256" key="6">
    <source>
        <dbReference type="SAM" id="MobiDB-lite"/>
    </source>
</evidence>
<dbReference type="InterPro" id="IPR035959">
    <property type="entry name" value="RutC-like_sf"/>
</dbReference>
<dbReference type="AlphaFoldDB" id="A0A5M3Z2Q1"/>
<name>A0A5M3Z2Q1_ASPTE</name>
<feature type="region of interest" description="Disordered" evidence="6">
    <location>
        <begin position="37"/>
        <end position="60"/>
    </location>
</feature>
<dbReference type="FunFam" id="3.90.1490.10:FF:000004">
    <property type="entry name" value="ATP binding L-PSP endoribonuclease family protein"/>
    <property type="match status" value="1"/>
</dbReference>
<dbReference type="EC" id="6.3.1.14" evidence="1"/>
<dbReference type="EMBL" id="BLJY01000005">
    <property type="protein sequence ID" value="GFF16183.1"/>
    <property type="molecule type" value="Genomic_DNA"/>
</dbReference>
<proteinExistence type="predicted"/>
<dbReference type="InterPro" id="IPR030662">
    <property type="entry name" value="DPH6/MJ0570"/>
</dbReference>
<comment type="caution">
    <text evidence="8">The sequence shown here is derived from an EMBL/GenBank/DDBJ whole genome shotgun (WGS) entry which is preliminary data.</text>
</comment>
<evidence type="ECO:0000256" key="4">
    <source>
        <dbReference type="ARBA" id="ARBA00031552"/>
    </source>
</evidence>
<dbReference type="Proteomes" id="UP000452235">
    <property type="component" value="Unassembled WGS sequence"/>
</dbReference>
<evidence type="ECO:0000313" key="9">
    <source>
        <dbReference type="Proteomes" id="UP000452235"/>
    </source>
</evidence>
<evidence type="ECO:0000259" key="7">
    <source>
        <dbReference type="Pfam" id="PF01902"/>
    </source>
</evidence>
<dbReference type="Pfam" id="PF01042">
    <property type="entry name" value="Ribonuc_L-PSP"/>
    <property type="match status" value="1"/>
</dbReference>
<dbReference type="GO" id="GO:0017183">
    <property type="term" value="P:protein histidyl modification to diphthamide"/>
    <property type="evidence" value="ECO:0007669"/>
    <property type="project" value="TreeGrafter"/>
</dbReference>
<gene>
    <name evidence="8" type="ORF">ATEIFO6365_0005037300</name>
</gene>
<dbReference type="CDD" id="cd06156">
    <property type="entry name" value="eu_AANH_C_2"/>
    <property type="match status" value="1"/>
</dbReference>
<comment type="catalytic activity">
    <reaction evidence="5">
        <text>diphthine-[translation elongation factor 2] + NH4(+) + ATP = diphthamide-[translation elongation factor 2] + AMP + diphosphate + H(+)</text>
        <dbReference type="Rhea" id="RHEA:19753"/>
        <dbReference type="Rhea" id="RHEA-COMP:10172"/>
        <dbReference type="Rhea" id="RHEA-COMP:10174"/>
        <dbReference type="ChEBI" id="CHEBI:15378"/>
        <dbReference type="ChEBI" id="CHEBI:16692"/>
        <dbReference type="ChEBI" id="CHEBI:28938"/>
        <dbReference type="ChEBI" id="CHEBI:30616"/>
        <dbReference type="ChEBI" id="CHEBI:33019"/>
        <dbReference type="ChEBI" id="CHEBI:82696"/>
        <dbReference type="ChEBI" id="CHEBI:456215"/>
        <dbReference type="EC" id="6.3.1.14"/>
    </reaction>
</comment>
<evidence type="ECO:0000256" key="3">
    <source>
        <dbReference type="ARBA" id="ARBA00029814"/>
    </source>
</evidence>
<keyword evidence="9" id="KW-1185">Reference proteome</keyword>
<dbReference type="SUPFAM" id="SSF52402">
    <property type="entry name" value="Adenine nucleotide alpha hydrolases-like"/>
    <property type="match status" value="1"/>
</dbReference>
<dbReference type="Gene3D" id="3.90.1490.10">
    <property type="entry name" value="putative n-type atp pyrophosphatase, domain 2"/>
    <property type="match status" value="1"/>
</dbReference>
<dbReference type="InterPro" id="IPR014729">
    <property type="entry name" value="Rossmann-like_a/b/a_fold"/>
</dbReference>
<evidence type="ECO:0000256" key="2">
    <source>
        <dbReference type="ARBA" id="ARBA00018426"/>
    </source>
</evidence>
<protein>
    <recommendedName>
        <fullName evidence="2">Diphthine--ammonia ligase</fullName>
        <ecNumber evidence="1">6.3.1.14</ecNumber>
    </recommendedName>
    <alternativeName>
        <fullName evidence="3">Diphthamide synthase</fullName>
    </alternativeName>
    <alternativeName>
        <fullName evidence="4">Diphthamide synthetase</fullName>
    </alternativeName>
</protein>
<organism evidence="8 9">
    <name type="scientific">Aspergillus terreus</name>
    <dbReference type="NCBI Taxonomy" id="33178"/>
    <lineage>
        <taxon>Eukaryota</taxon>
        <taxon>Fungi</taxon>
        <taxon>Dikarya</taxon>
        <taxon>Ascomycota</taxon>
        <taxon>Pezizomycotina</taxon>
        <taxon>Eurotiomycetes</taxon>
        <taxon>Eurotiomycetidae</taxon>
        <taxon>Eurotiales</taxon>
        <taxon>Aspergillaceae</taxon>
        <taxon>Aspergillus</taxon>
        <taxon>Aspergillus subgen. Circumdati</taxon>
    </lineage>
</organism>
<dbReference type="GO" id="GO:0017178">
    <property type="term" value="F:diphthine-ammonia ligase activity"/>
    <property type="evidence" value="ECO:0007669"/>
    <property type="project" value="UniProtKB-EC"/>
</dbReference>
<dbReference type="CDD" id="cd01994">
    <property type="entry name" value="AANH_PF0828-like"/>
    <property type="match status" value="1"/>
</dbReference>
<evidence type="ECO:0000256" key="5">
    <source>
        <dbReference type="ARBA" id="ARBA00048108"/>
    </source>
</evidence>
<accession>A0A5M3Z2Q1</accession>
<dbReference type="OrthoDB" id="686384at2759"/>
<dbReference type="InterPro" id="IPR006175">
    <property type="entry name" value="YjgF/YER057c/UK114"/>
</dbReference>
<dbReference type="Gene3D" id="3.40.50.620">
    <property type="entry name" value="HUPs"/>
    <property type="match status" value="1"/>
</dbReference>
<dbReference type="PANTHER" id="PTHR12196:SF2">
    <property type="entry name" value="DIPHTHINE--AMMONIA LIGASE"/>
    <property type="match status" value="1"/>
</dbReference>
<evidence type="ECO:0000313" key="8">
    <source>
        <dbReference type="EMBL" id="GFF16183.1"/>
    </source>
</evidence>
<dbReference type="PANTHER" id="PTHR12196">
    <property type="entry name" value="DOMAIN OF UNKNOWN FUNCTION 71 DUF71 -CONTAINING PROTEIN"/>
    <property type="match status" value="1"/>
</dbReference>
<reference evidence="8 9" key="1">
    <citation type="submission" date="2020-01" db="EMBL/GenBank/DDBJ databases">
        <title>Aspergillus terreus IFO 6365 whole genome shotgun sequence.</title>
        <authorList>
            <person name="Kanamasa S."/>
            <person name="Takahashi H."/>
        </authorList>
    </citation>
    <scope>NUCLEOTIDE SEQUENCE [LARGE SCALE GENOMIC DNA]</scope>
    <source>
        <strain evidence="8 9">IFO 6365</strain>
    </source>
</reference>
<sequence>MSNTPGLNVIALVSGGKDSLYSILHCIRNGHKVVALANLHPPTPPPRPGPAPPADDAATDEEQDMDSFMYQTIGHSIIPLYESALDIPLYRAPITGAAVDTARVYRDAAADHMADLERAPASAAAAGDDTQTPDETESLPPLLRRVMQAHPEANAVSAGAILSTYQRTRIENVAARLHLVPLAWLWQYPVLPRAVPALDADAGLLEDMAAAGCEARIIKVASGGLDESFLWGDVAGREGALRRRIGKAMRRFAAPEDLRGAVLGEGGEYESLALDGPAFLWKRRIEVSRREVRSGEGGVGFVALGAARCVEKEKEEEGSGITPRDVRAPALLDERFAWVREALAAAEAREDRSDEVVRGQVSVSAGGWGALAQSRNRETWTVSNITAAEAGPGAAEQMAAIASKIRGVLGEGGRSTTGDIVFATVLLRSMADFPAMNAAYVSLFKKPNPPARATVACGDCLPDGVAVMVSLVVDLGSRERRQGLHVQSRSYWAPANIGPYSQAVSIPLPSAERCVYVAGQIPLDPASMEMVDAPAGASWVEQFSLRAALSLQHMWRIGTAMQVDWWLGGVVYFTGAEHKAHVAWRLWEMMHAPEEDRDEEDEGPVLDAWDIKYGQRAHEQPAAGTGTSALPNFDVAESEGIVPPFFAVQVAELPRGSEVEWQGLGYAGGGVKLTTEVIDDGQVIHTTTEGRLRYTAVELDLERSASDLESSLQRVLERYAPSPREECYCVLYTAQPVSRDVWPGQTVPCRSVWGQVGRRLAAGVLIQRRL</sequence>
<dbReference type="InterPro" id="IPR002761">
    <property type="entry name" value="Diphthami_syn_dom"/>
</dbReference>
<dbReference type="CDD" id="cd06155">
    <property type="entry name" value="eu_AANH_C_1"/>
    <property type="match status" value="1"/>
</dbReference>